<name>A0A3E1RCT0_9BURK</name>
<accession>A0A3E1RCT0</accession>
<evidence type="ECO:0000313" key="1">
    <source>
        <dbReference type="EMBL" id="RFO97176.1"/>
    </source>
</evidence>
<organism evidence="1 2">
    <name type="scientific">Rhodoferax lacus</name>
    <dbReference type="NCBI Taxonomy" id="2184758"/>
    <lineage>
        <taxon>Bacteria</taxon>
        <taxon>Pseudomonadati</taxon>
        <taxon>Pseudomonadota</taxon>
        <taxon>Betaproteobacteria</taxon>
        <taxon>Burkholderiales</taxon>
        <taxon>Comamonadaceae</taxon>
        <taxon>Rhodoferax</taxon>
    </lineage>
</organism>
<sequence length="76" mass="8569">MRLTSFKGRLRTASGRYPVVRNEKAAAHRVKGLSQAVACRNSFCSALCMDLTFLRGQVHRQMEGLLTIVSEAVMRW</sequence>
<dbReference type="AlphaFoldDB" id="A0A3E1RCT0"/>
<evidence type="ECO:0000313" key="2">
    <source>
        <dbReference type="Proteomes" id="UP000260665"/>
    </source>
</evidence>
<dbReference type="EMBL" id="QFZK01000004">
    <property type="protein sequence ID" value="RFO97176.1"/>
    <property type="molecule type" value="Genomic_DNA"/>
</dbReference>
<protein>
    <submittedName>
        <fullName evidence="1">Uncharacterized protein</fullName>
    </submittedName>
</protein>
<gene>
    <name evidence="1" type="ORF">DIC66_08515</name>
</gene>
<proteinExistence type="predicted"/>
<reference evidence="1 2" key="1">
    <citation type="submission" date="2018-05" db="EMBL/GenBank/DDBJ databases">
        <title>Rhodoferax soyangensis sp.nov., isolated from an oligotrophic freshwater lake.</title>
        <authorList>
            <person name="Park M."/>
        </authorList>
    </citation>
    <scope>NUCLEOTIDE SEQUENCE [LARGE SCALE GENOMIC DNA]</scope>
    <source>
        <strain evidence="1 2">IMCC26218</strain>
    </source>
</reference>
<dbReference type="Proteomes" id="UP000260665">
    <property type="component" value="Unassembled WGS sequence"/>
</dbReference>
<keyword evidence="2" id="KW-1185">Reference proteome</keyword>
<comment type="caution">
    <text evidence="1">The sequence shown here is derived from an EMBL/GenBank/DDBJ whole genome shotgun (WGS) entry which is preliminary data.</text>
</comment>